<dbReference type="AlphaFoldDB" id="A0AAX1EHK8"/>
<proteinExistence type="predicted"/>
<organism evidence="2 3">
    <name type="scientific">Legionella israelensis</name>
    <dbReference type="NCBI Taxonomy" id="454"/>
    <lineage>
        <taxon>Bacteria</taxon>
        <taxon>Pseudomonadati</taxon>
        <taxon>Pseudomonadota</taxon>
        <taxon>Gammaproteobacteria</taxon>
        <taxon>Legionellales</taxon>
        <taxon>Legionellaceae</taxon>
        <taxon>Legionella</taxon>
    </lineage>
</organism>
<reference evidence="2 3" key="1">
    <citation type="submission" date="2019-03" db="EMBL/GenBank/DDBJ databases">
        <title>Diverse conjugative elements silence natural transformation in Legionella species.</title>
        <authorList>
            <person name="Durieux I."/>
            <person name="Ginevra C."/>
            <person name="Attaiech L."/>
            <person name="Picq K."/>
            <person name="Juan P.A."/>
            <person name="Jarraud S."/>
            <person name="Charpentier X."/>
        </authorList>
    </citation>
    <scope>NUCLEOTIDE SEQUENCE [LARGE SCALE GENOMIC DNA]</scope>
    <source>
        <strain evidence="2 3">HL-0427-4011</strain>
    </source>
</reference>
<accession>A0AAX1EHK8</accession>
<protein>
    <recommendedName>
        <fullName evidence="1">DUF5636 domain-containing protein</fullName>
    </recommendedName>
</protein>
<evidence type="ECO:0000313" key="3">
    <source>
        <dbReference type="Proteomes" id="UP000295517"/>
    </source>
</evidence>
<dbReference type="Proteomes" id="UP000295517">
    <property type="component" value="Chromosome"/>
</dbReference>
<dbReference type="Pfam" id="PF18686">
    <property type="entry name" value="DUF5636"/>
    <property type="match status" value="1"/>
</dbReference>
<gene>
    <name evidence="2" type="ORF">E3983_09650</name>
</gene>
<sequence>MRRYKKSVIPVPVDPEKWQPSPDKTQQLENLIRYRFDNNVKNDLTDSQSPETKKPVSLDSQFIEDCARIAAFLMDKQAVLAQLKKLDSLLESKKKEFDDKLPVSVLRTFLEEELAKFGFQPHFGKTLANVRPELFRTAISNGLLLKDAAIGDAPHGEFTHLIQWLVIAWQQEASHFLNKPVIDLFKQLGDESSVYYRDPPSSIDKEGSREEKSLWDIIIDNEGENDFRSPEAFNLFMLESSDLPTLGELLQNRMDKRTRDIEKFEKKYREVQSLSSPRLFYRKNNNIPYVGGRLEGILEPEDCKINFKAS</sequence>
<feature type="domain" description="DUF5636" evidence="1">
    <location>
        <begin position="59"/>
        <end position="249"/>
    </location>
</feature>
<evidence type="ECO:0000313" key="2">
    <source>
        <dbReference type="EMBL" id="QBR84605.1"/>
    </source>
</evidence>
<dbReference type="EMBL" id="CP038254">
    <property type="protein sequence ID" value="QBR84605.1"/>
    <property type="molecule type" value="Genomic_DNA"/>
</dbReference>
<name>A0AAX1EHK8_9GAMM</name>
<evidence type="ECO:0000259" key="1">
    <source>
        <dbReference type="Pfam" id="PF18686"/>
    </source>
</evidence>
<dbReference type="RefSeq" id="WP_135060806.1">
    <property type="nucleotide sequence ID" value="NZ_CP038254.1"/>
</dbReference>
<dbReference type="InterPro" id="IPR040708">
    <property type="entry name" value="DUF5636"/>
</dbReference>